<evidence type="ECO:0000256" key="5">
    <source>
        <dbReference type="ARBA" id="ARBA00023237"/>
    </source>
</evidence>
<dbReference type="Proteomes" id="UP000065822">
    <property type="component" value="Chromosome"/>
</dbReference>
<evidence type="ECO:0000256" key="2">
    <source>
        <dbReference type="ARBA" id="ARBA00006275"/>
    </source>
</evidence>
<dbReference type="AlphaFoldDB" id="A0AAX2GZI1"/>
<dbReference type="Proteomes" id="UP000215539">
    <property type="component" value="Chromosome 1"/>
</dbReference>
<comment type="subcellular location">
    <subcellularLocation>
        <location evidence="1">Cell outer membrane</location>
    </subcellularLocation>
</comment>
<dbReference type="Pfam" id="PF14322">
    <property type="entry name" value="SusD-like_3"/>
    <property type="match status" value="1"/>
</dbReference>
<organism evidence="9 11">
    <name type="scientific">Capnocytophaga haemolytica</name>
    <dbReference type="NCBI Taxonomy" id="45243"/>
    <lineage>
        <taxon>Bacteria</taxon>
        <taxon>Pseudomonadati</taxon>
        <taxon>Bacteroidota</taxon>
        <taxon>Flavobacteriia</taxon>
        <taxon>Flavobacteriales</taxon>
        <taxon>Flavobacteriaceae</taxon>
        <taxon>Capnocytophaga</taxon>
    </lineage>
</organism>
<reference evidence="8 10" key="1">
    <citation type="submission" date="2016-02" db="EMBL/GenBank/DDBJ databases">
        <authorList>
            <person name="Holder M.E."/>
            <person name="Ajami N.J."/>
            <person name="Petrosino J.F."/>
        </authorList>
    </citation>
    <scope>NUCLEOTIDE SEQUENCE [LARGE SCALE GENOMIC DNA]</scope>
    <source>
        <strain evidence="8 10">CCUG 32990</strain>
    </source>
</reference>
<keyword evidence="10" id="KW-1185">Reference proteome</keyword>
<dbReference type="InterPro" id="IPR011990">
    <property type="entry name" value="TPR-like_helical_dom_sf"/>
</dbReference>
<evidence type="ECO:0000313" key="11">
    <source>
        <dbReference type="Proteomes" id="UP000215539"/>
    </source>
</evidence>
<sequence length="519" mass="57771">MKKYIITGIALAFSLTSCLKDLDQDPSIDPDSINESSVQNNLDYAKQTLAKVYASLALTGQKGPSDSPDIQGLDEGTTQFSRLLFYHQELPTDEAVVAWSDPGVPDFHNMNWTSSNGITEAMYYRLAQTVSFANAFIVNNQNSSFEEMKKYGVAEARFVRAYAYYYLMDLFGDTAITTDVKEKLTEKEKATRKQVFEFIEKELKEIEADLKEPRTNEYGRVDKAAAWALLSRLYLNAKVYTGTERYADCLTYAEKAINSGYSLAPKYSQLFLADNDTNGAEKENIFTINFDGLRSQTWAGTTFLIHAAIGGSMKKEDFGVNGGWAGIRATAGLVDKFAGSGTPPTSWTDKRAMFYTDGQEYEINDITKFVQGYAITKFKNVTSAGKAGKDPSGNYADTDLALIRLAEVYLNAAEAALATGDSAKALQYVNLLRTRAGAPTLTSITMDNILDERARELYWEGFRRTDLIRHGKFTTASYLWPFKGGVKDGRAVEDFRNLYPIPQNIVLNSEGVIKQNKGY</sequence>
<comment type="similarity">
    <text evidence="2">Belongs to the SusD family.</text>
</comment>
<protein>
    <submittedName>
        <fullName evidence="9">SusD family</fullName>
    </submittedName>
</protein>
<feature type="domain" description="SusD-like N-terminal" evidence="7">
    <location>
        <begin position="111"/>
        <end position="235"/>
    </location>
</feature>
<keyword evidence="3" id="KW-0732">Signal</keyword>
<keyword evidence="5" id="KW-0998">Cell outer membrane</keyword>
<dbReference type="InterPro" id="IPR033985">
    <property type="entry name" value="SusD-like_N"/>
</dbReference>
<dbReference type="Gene3D" id="1.25.40.390">
    <property type="match status" value="1"/>
</dbReference>
<dbReference type="InterPro" id="IPR012944">
    <property type="entry name" value="SusD_RagB_dom"/>
</dbReference>
<dbReference type="EMBL" id="LT906449">
    <property type="protein sequence ID" value="SNV10606.1"/>
    <property type="molecule type" value="Genomic_DNA"/>
</dbReference>
<evidence type="ECO:0000259" key="6">
    <source>
        <dbReference type="Pfam" id="PF07980"/>
    </source>
</evidence>
<evidence type="ECO:0000313" key="8">
    <source>
        <dbReference type="EMBL" id="AMD84428.1"/>
    </source>
</evidence>
<evidence type="ECO:0000313" key="10">
    <source>
        <dbReference type="Proteomes" id="UP000065822"/>
    </source>
</evidence>
<evidence type="ECO:0000256" key="4">
    <source>
        <dbReference type="ARBA" id="ARBA00023136"/>
    </source>
</evidence>
<dbReference type="EMBL" id="CP014227">
    <property type="protein sequence ID" value="AMD84428.1"/>
    <property type="molecule type" value="Genomic_DNA"/>
</dbReference>
<dbReference type="GO" id="GO:0009279">
    <property type="term" value="C:cell outer membrane"/>
    <property type="evidence" value="ECO:0007669"/>
    <property type="project" value="UniProtKB-SubCell"/>
</dbReference>
<keyword evidence="4" id="KW-0472">Membrane</keyword>
<evidence type="ECO:0000256" key="3">
    <source>
        <dbReference type="ARBA" id="ARBA00022729"/>
    </source>
</evidence>
<gene>
    <name evidence="8" type="ORF">AXF12_02085</name>
    <name evidence="9" type="ORF">SAMEA44541418_01334</name>
</gene>
<dbReference type="Gene3D" id="1.10.3780.10">
    <property type="entry name" value="SusD-like"/>
    <property type="match status" value="1"/>
</dbReference>
<proteinExistence type="inferred from homology"/>
<dbReference type="SUPFAM" id="SSF48452">
    <property type="entry name" value="TPR-like"/>
    <property type="match status" value="1"/>
</dbReference>
<reference evidence="9 11" key="2">
    <citation type="submission" date="2017-06" db="EMBL/GenBank/DDBJ databases">
        <authorList>
            <consortium name="Pathogen Informatics"/>
        </authorList>
    </citation>
    <scope>NUCLEOTIDE SEQUENCE [LARGE SCALE GENOMIC DNA]</scope>
    <source>
        <strain evidence="9 11">NCTC12947</strain>
    </source>
</reference>
<dbReference type="Gene3D" id="1.25.40.10">
    <property type="entry name" value="Tetratricopeptide repeat domain"/>
    <property type="match status" value="1"/>
</dbReference>
<accession>A0AAX2GZI1</accession>
<evidence type="ECO:0000256" key="1">
    <source>
        <dbReference type="ARBA" id="ARBA00004442"/>
    </source>
</evidence>
<feature type="domain" description="RagB/SusD" evidence="6">
    <location>
        <begin position="368"/>
        <end position="519"/>
    </location>
</feature>
<evidence type="ECO:0000259" key="7">
    <source>
        <dbReference type="Pfam" id="PF14322"/>
    </source>
</evidence>
<dbReference type="PROSITE" id="PS51257">
    <property type="entry name" value="PROKAR_LIPOPROTEIN"/>
    <property type="match status" value="1"/>
</dbReference>
<dbReference type="Pfam" id="PF07980">
    <property type="entry name" value="SusD_RagB"/>
    <property type="match status" value="1"/>
</dbReference>
<dbReference type="RefSeq" id="WP_066427994.1">
    <property type="nucleotide sequence ID" value="NZ_CP014227.1"/>
</dbReference>
<name>A0AAX2GZI1_9FLAO</name>
<dbReference type="CDD" id="cd08977">
    <property type="entry name" value="SusD"/>
    <property type="match status" value="1"/>
</dbReference>
<dbReference type="KEGG" id="chg:AXF12_02085"/>
<evidence type="ECO:0000313" key="9">
    <source>
        <dbReference type="EMBL" id="SNV10606.1"/>
    </source>
</evidence>